<organism evidence="7 8">
    <name type="scientific">Sphingomonas arvum</name>
    <dbReference type="NCBI Taxonomy" id="2992113"/>
    <lineage>
        <taxon>Bacteria</taxon>
        <taxon>Pseudomonadati</taxon>
        <taxon>Pseudomonadota</taxon>
        <taxon>Alphaproteobacteria</taxon>
        <taxon>Sphingomonadales</taxon>
        <taxon>Sphingomonadaceae</taxon>
        <taxon>Sphingomonas</taxon>
    </lineage>
</organism>
<dbReference type="GO" id="GO:0008168">
    <property type="term" value="F:methyltransferase activity"/>
    <property type="evidence" value="ECO:0007669"/>
    <property type="project" value="UniProtKB-KW"/>
</dbReference>
<comment type="function">
    <text evidence="6">Specifically methylates the N7 position of guanine in position 527 of 16S rRNA.</text>
</comment>
<evidence type="ECO:0000256" key="5">
    <source>
        <dbReference type="ARBA" id="ARBA00022691"/>
    </source>
</evidence>
<keyword evidence="1 6" id="KW-0963">Cytoplasm</keyword>
<dbReference type="RefSeq" id="WP_264882224.1">
    <property type="nucleotide sequence ID" value="NZ_JAPDOB010000002.1"/>
</dbReference>
<dbReference type="Pfam" id="PF02527">
    <property type="entry name" value="GidB"/>
    <property type="match status" value="1"/>
</dbReference>
<dbReference type="PANTHER" id="PTHR31760">
    <property type="entry name" value="S-ADENOSYL-L-METHIONINE-DEPENDENT METHYLTRANSFERASES SUPERFAMILY PROTEIN"/>
    <property type="match status" value="1"/>
</dbReference>
<keyword evidence="4 6" id="KW-0808">Transferase</keyword>
<dbReference type="PIRSF" id="PIRSF003078">
    <property type="entry name" value="GidB"/>
    <property type="match status" value="1"/>
</dbReference>
<evidence type="ECO:0000256" key="6">
    <source>
        <dbReference type="HAMAP-Rule" id="MF_00074"/>
    </source>
</evidence>
<reference evidence="7 8" key="1">
    <citation type="submission" date="2022-10" db="EMBL/GenBank/DDBJ databases">
        <title>Sphingomonas sp.</title>
        <authorList>
            <person name="Jin C."/>
        </authorList>
    </citation>
    <scope>NUCLEOTIDE SEQUENCE [LARGE SCALE GENOMIC DNA]</scope>
    <source>
        <strain evidence="7 8">BN140010</strain>
    </source>
</reference>
<evidence type="ECO:0000313" key="7">
    <source>
        <dbReference type="EMBL" id="MCW3797729.1"/>
    </source>
</evidence>
<feature type="binding site" evidence="6">
    <location>
        <position position="70"/>
    </location>
    <ligand>
        <name>S-adenosyl-L-methionine</name>
        <dbReference type="ChEBI" id="CHEBI:59789"/>
    </ligand>
</feature>
<protein>
    <recommendedName>
        <fullName evidence="6">Ribosomal RNA small subunit methyltransferase G</fullName>
        <ecNumber evidence="6">2.1.1.170</ecNumber>
    </recommendedName>
    <alternativeName>
        <fullName evidence="6">16S rRNA 7-methylguanosine methyltransferase</fullName>
        <shortName evidence="6">16S rRNA m7G methyltransferase</shortName>
    </alternativeName>
</protein>
<dbReference type="EC" id="2.1.1.170" evidence="6"/>
<dbReference type="PANTHER" id="PTHR31760:SF0">
    <property type="entry name" value="S-ADENOSYL-L-METHIONINE-DEPENDENT METHYLTRANSFERASES SUPERFAMILY PROTEIN"/>
    <property type="match status" value="1"/>
</dbReference>
<dbReference type="InterPro" id="IPR029063">
    <property type="entry name" value="SAM-dependent_MTases_sf"/>
</dbReference>
<gene>
    <name evidence="6 7" type="primary">rsmG</name>
    <name evidence="7" type="ORF">OMW55_07925</name>
</gene>
<comment type="caution">
    <text evidence="7">The sequence shown here is derived from an EMBL/GenBank/DDBJ whole genome shotgun (WGS) entry which is preliminary data.</text>
</comment>
<dbReference type="EMBL" id="JAPDOB010000002">
    <property type="protein sequence ID" value="MCW3797729.1"/>
    <property type="molecule type" value="Genomic_DNA"/>
</dbReference>
<dbReference type="Gene3D" id="3.40.50.150">
    <property type="entry name" value="Vaccinia Virus protein VP39"/>
    <property type="match status" value="1"/>
</dbReference>
<sequence length="203" mass="22399">MTSTHLLPELDVPRETYAKLVRYVELLASESERQNLIAASTMDQVWDRHILDSAQLLRFAKPQADWIDVGSGAGLPGLVLAILGVRSITLVEPRRLRADFLIRCADALALTNVRVVMDKVDRFSGRADAVTARAVARTSKLLAMTHHLSHPGTVWVLPKGRSGQMELAEAQQSWQGRFRVEPSITQGDAVIIVASDIQRKGRG</sequence>
<evidence type="ECO:0000256" key="3">
    <source>
        <dbReference type="ARBA" id="ARBA00022603"/>
    </source>
</evidence>
<evidence type="ECO:0000256" key="1">
    <source>
        <dbReference type="ARBA" id="ARBA00022490"/>
    </source>
</evidence>
<keyword evidence="5 6" id="KW-0949">S-adenosyl-L-methionine</keyword>
<feature type="binding site" evidence="6">
    <location>
        <position position="133"/>
    </location>
    <ligand>
        <name>S-adenosyl-L-methionine</name>
        <dbReference type="ChEBI" id="CHEBI:59789"/>
    </ligand>
</feature>
<comment type="similarity">
    <text evidence="6">Belongs to the methyltransferase superfamily. RNA methyltransferase RsmG family.</text>
</comment>
<dbReference type="GO" id="GO:0032259">
    <property type="term" value="P:methylation"/>
    <property type="evidence" value="ECO:0007669"/>
    <property type="project" value="UniProtKB-KW"/>
</dbReference>
<dbReference type="SUPFAM" id="SSF53335">
    <property type="entry name" value="S-adenosyl-L-methionine-dependent methyltransferases"/>
    <property type="match status" value="1"/>
</dbReference>
<name>A0ABT3JFE8_9SPHN</name>
<dbReference type="HAMAP" id="MF_00074">
    <property type="entry name" value="16SrRNA_methyltr_G"/>
    <property type="match status" value="1"/>
</dbReference>
<dbReference type="InterPro" id="IPR003682">
    <property type="entry name" value="rRNA_ssu_MeTfrase_G"/>
</dbReference>
<keyword evidence="2 6" id="KW-0698">rRNA processing</keyword>
<accession>A0ABT3JFE8</accession>
<dbReference type="NCBIfam" id="TIGR00138">
    <property type="entry name" value="rsmG_gidB"/>
    <property type="match status" value="1"/>
</dbReference>
<evidence type="ECO:0000313" key="8">
    <source>
        <dbReference type="Proteomes" id="UP001526246"/>
    </source>
</evidence>
<dbReference type="Proteomes" id="UP001526246">
    <property type="component" value="Unassembled WGS sequence"/>
</dbReference>
<feature type="binding site" evidence="6">
    <location>
        <position position="75"/>
    </location>
    <ligand>
        <name>S-adenosyl-L-methionine</name>
        <dbReference type="ChEBI" id="CHEBI:59789"/>
    </ligand>
</feature>
<comment type="subcellular location">
    <subcellularLocation>
        <location evidence="6">Cytoplasm</location>
    </subcellularLocation>
</comment>
<keyword evidence="8" id="KW-1185">Reference proteome</keyword>
<proteinExistence type="inferred from homology"/>
<comment type="caution">
    <text evidence="6">Lacks conserved residue(s) required for the propagation of feature annotation.</text>
</comment>
<keyword evidence="3 6" id="KW-0489">Methyltransferase</keyword>
<evidence type="ECO:0000256" key="4">
    <source>
        <dbReference type="ARBA" id="ARBA00022679"/>
    </source>
</evidence>
<comment type="catalytic activity">
    <reaction evidence="6">
        <text>guanosine(527) in 16S rRNA + S-adenosyl-L-methionine = N(7)-methylguanosine(527) in 16S rRNA + S-adenosyl-L-homocysteine</text>
        <dbReference type="Rhea" id="RHEA:42732"/>
        <dbReference type="Rhea" id="RHEA-COMP:10209"/>
        <dbReference type="Rhea" id="RHEA-COMP:10210"/>
        <dbReference type="ChEBI" id="CHEBI:57856"/>
        <dbReference type="ChEBI" id="CHEBI:59789"/>
        <dbReference type="ChEBI" id="CHEBI:74269"/>
        <dbReference type="ChEBI" id="CHEBI:74480"/>
        <dbReference type="EC" id="2.1.1.170"/>
    </reaction>
</comment>
<evidence type="ECO:0000256" key="2">
    <source>
        <dbReference type="ARBA" id="ARBA00022552"/>
    </source>
</evidence>